<dbReference type="Gene3D" id="2.10.25.10">
    <property type="entry name" value="Laminin"/>
    <property type="match status" value="3"/>
</dbReference>
<name>A0AAV7KIP5_9METZ</name>
<dbReference type="InterPro" id="IPR032675">
    <property type="entry name" value="LRR_dom_sf"/>
</dbReference>
<dbReference type="AlphaFoldDB" id="A0AAV7KIP5"/>
<keyword evidence="11" id="KW-1015">Disulfide bond</keyword>
<dbReference type="InterPro" id="IPR001611">
    <property type="entry name" value="Leu-rich_rpt"/>
</dbReference>
<comment type="caution">
    <text evidence="14">Lacks conserved residue(s) required for the propagation of feature annotation.</text>
</comment>
<evidence type="ECO:0000256" key="1">
    <source>
        <dbReference type="ARBA" id="ARBA00004479"/>
    </source>
</evidence>
<keyword evidence="4" id="KW-0433">Leucine-rich repeat</keyword>
<dbReference type="SMART" id="SM00181">
    <property type="entry name" value="EGF"/>
    <property type="match status" value="3"/>
</dbReference>
<dbReference type="InterPro" id="IPR050751">
    <property type="entry name" value="ECM_structural_protein"/>
</dbReference>
<evidence type="ECO:0000256" key="4">
    <source>
        <dbReference type="ARBA" id="ARBA00022614"/>
    </source>
</evidence>
<evidence type="ECO:0000313" key="18">
    <source>
        <dbReference type="EMBL" id="KAI6660780.1"/>
    </source>
</evidence>
<evidence type="ECO:0000256" key="12">
    <source>
        <dbReference type="ARBA" id="ARBA00023170"/>
    </source>
</evidence>
<evidence type="ECO:0000256" key="10">
    <source>
        <dbReference type="ARBA" id="ARBA00023136"/>
    </source>
</evidence>
<gene>
    <name evidence="18" type="ORF">LOD99_10228</name>
</gene>
<evidence type="ECO:0000256" key="15">
    <source>
        <dbReference type="SAM" id="MobiDB-lite"/>
    </source>
</evidence>
<evidence type="ECO:0000256" key="2">
    <source>
        <dbReference type="ARBA" id="ARBA00022536"/>
    </source>
</evidence>
<protein>
    <recommendedName>
        <fullName evidence="17">EGF-like domain-containing protein</fullName>
    </recommendedName>
</protein>
<dbReference type="PANTHER" id="PTHR24034:SF209">
    <property type="entry name" value="EGF-LIKE DOMAIN-CONTAINING PROTEIN"/>
    <property type="match status" value="1"/>
</dbReference>
<dbReference type="PROSITE" id="PS01187">
    <property type="entry name" value="EGF_CA"/>
    <property type="match status" value="1"/>
</dbReference>
<dbReference type="Proteomes" id="UP001165289">
    <property type="component" value="Unassembled WGS sequence"/>
</dbReference>
<evidence type="ECO:0000256" key="3">
    <source>
        <dbReference type="ARBA" id="ARBA00022583"/>
    </source>
</evidence>
<dbReference type="InterPro" id="IPR001881">
    <property type="entry name" value="EGF-like_Ca-bd_dom"/>
</dbReference>
<dbReference type="Gene3D" id="3.80.10.10">
    <property type="entry name" value="Ribonuclease Inhibitor"/>
    <property type="match status" value="2"/>
</dbReference>
<dbReference type="InterPro" id="IPR009030">
    <property type="entry name" value="Growth_fac_rcpt_cys_sf"/>
</dbReference>
<keyword evidence="9 16" id="KW-1133">Transmembrane helix</keyword>
<keyword evidence="19" id="KW-1185">Reference proteome</keyword>
<dbReference type="PANTHER" id="PTHR24034">
    <property type="entry name" value="EGF-LIKE DOMAIN-CONTAINING PROTEIN"/>
    <property type="match status" value="1"/>
</dbReference>
<reference evidence="18 19" key="1">
    <citation type="journal article" date="2023" name="BMC Biol.">
        <title>The compact genome of the sponge Oopsacas minuta (Hexactinellida) is lacking key metazoan core genes.</title>
        <authorList>
            <person name="Santini S."/>
            <person name="Schenkelaars Q."/>
            <person name="Jourda C."/>
            <person name="Duchesne M."/>
            <person name="Belahbib H."/>
            <person name="Rocher C."/>
            <person name="Selva M."/>
            <person name="Riesgo A."/>
            <person name="Vervoort M."/>
            <person name="Leys S.P."/>
            <person name="Kodjabachian L."/>
            <person name="Le Bivic A."/>
            <person name="Borchiellini C."/>
            <person name="Claverie J.M."/>
            <person name="Renard E."/>
        </authorList>
    </citation>
    <scope>NUCLEOTIDE SEQUENCE [LARGE SCALE GENOMIC DNA]</scope>
    <source>
        <strain evidence="18">SPO-2</strain>
    </source>
</reference>
<dbReference type="SUPFAM" id="SSF52058">
    <property type="entry name" value="L domain-like"/>
    <property type="match status" value="1"/>
</dbReference>
<keyword evidence="13" id="KW-0325">Glycoprotein</keyword>
<keyword evidence="5 16" id="KW-0812">Transmembrane</keyword>
<keyword evidence="12" id="KW-0675">Receptor</keyword>
<sequence>MYIYKNYYSTTYGEFTIDLDLPYNIQLLYLYNSRDSENMRLTTSSQNTGLTRIYCSYRVELESYNFFNNYTGLQSIYISYLESKTAPSFTNLHYLTYLSARITGPNSQTFDSTIVSGLSNLKFIDLVSSYFNGITKDAFRNLVMLTYLNLGSNKIRFIEDGVFTEMPNMLQLSLANNKIRSASRNVFVGLIALTYLSLSENRGFPTAAFLQTKSVEELHIQYNDYQTLDSIIFQQMNSLINLYVDNPLTCDCNLEWVSRVSQFGIGIYYGECFEPYNVFHEDITNPQLYVNCSQSESLQCFDKSNTCPINQICQNTEDSYFCDCPIGYELNAIIQCGDINECEEVTNCTQACENTDGSYYCVCDVGYELASNGYDCDDINECQEWNGGCEFGCRNTIGSYQCYCQNGHELHNETHCEEGVECELMGESCINLLESNYLCKGGFNLSISNYSCPNVNSQGNLQLNQTSPCIPIQTESQWIIPTAILMGISLVANVILIFVIIIIFIYFVRKDSKMLKLLKAEQTQGANFYRNDNNESFYNCVDELRNLDEVKETDTPEYGAMRNDNNNNPDLLAEDYPGNMQDENVRYQMS</sequence>
<dbReference type="GO" id="GO:0006897">
    <property type="term" value="P:endocytosis"/>
    <property type="evidence" value="ECO:0007669"/>
    <property type="project" value="UniProtKB-KW"/>
</dbReference>
<dbReference type="CDD" id="cd00054">
    <property type="entry name" value="EGF_CA"/>
    <property type="match status" value="3"/>
</dbReference>
<dbReference type="GO" id="GO:0016020">
    <property type="term" value="C:membrane"/>
    <property type="evidence" value="ECO:0007669"/>
    <property type="project" value="UniProtKB-SubCell"/>
</dbReference>
<dbReference type="InterPro" id="IPR003591">
    <property type="entry name" value="Leu-rich_rpt_typical-subtyp"/>
</dbReference>
<feature type="transmembrane region" description="Helical" evidence="16">
    <location>
        <begin position="478"/>
        <end position="508"/>
    </location>
</feature>
<keyword evidence="10 16" id="KW-0472">Membrane</keyword>
<dbReference type="InterPro" id="IPR018097">
    <property type="entry name" value="EGF_Ca-bd_CS"/>
</dbReference>
<keyword evidence="8" id="KW-0524">Neurogenesis</keyword>
<dbReference type="FunFam" id="2.10.25.10:FF:000009">
    <property type="entry name" value="Low-density lipoprotein receptor isoform 1"/>
    <property type="match status" value="1"/>
</dbReference>
<dbReference type="InterPro" id="IPR000742">
    <property type="entry name" value="EGF"/>
</dbReference>
<dbReference type="SMART" id="SM00369">
    <property type="entry name" value="LRR_TYP"/>
    <property type="match status" value="3"/>
</dbReference>
<evidence type="ECO:0000256" key="7">
    <source>
        <dbReference type="ARBA" id="ARBA00022737"/>
    </source>
</evidence>
<dbReference type="SMART" id="SM00179">
    <property type="entry name" value="EGF_CA"/>
    <property type="match status" value="3"/>
</dbReference>
<dbReference type="InterPro" id="IPR049883">
    <property type="entry name" value="NOTCH1_EGF-like"/>
</dbReference>
<proteinExistence type="predicted"/>
<organism evidence="18 19">
    <name type="scientific">Oopsacas minuta</name>
    <dbReference type="NCBI Taxonomy" id="111878"/>
    <lineage>
        <taxon>Eukaryota</taxon>
        <taxon>Metazoa</taxon>
        <taxon>Porifera</taxon>
        <taxon>Hexactinellida</taxon>
        <taxon>Hexasterophora</taxon>
        <taxon>Lyssacinosida</taxon>
        <taxon>Leucopsacidae</taxon>
        <taxon>Oopsacas</taxon>
    </lineage>
</organism>
<dbReference type="Pfam" id="PF07645">
    <property type="entry name" value="EGF_CA"/>
    <property type="match status" value="3"/>
</dbReference>
<evidence type="ECO:0000256" key="5">
    <source>
        <dbReference type="ARBA" id="ARBA00022692"/>
    </source>
</evidence>
<keyword evidence="6" id="KW-0732">Signal</keyword>
<comment type="subcellular location">
    <subcellularLocation>
        <location evidence="1">Membrane</location>
        <topology evidence="1">Single-pass type I membrane protein</topology>
    </subcellularLocation>
</comment>
<dbReference type="GO" id="GO:0005509">
    <property type="term" value="F:calcium ion binding"/>
    <property type="evidence" value="ECO:0007669"/>
    <property type="project" value="InterPro"/>
</dbReference>
<accession>A0AAV7KIP5</accession>
<evidence type="ECO:0000256" key="16">
    <source>
        <dbReference type="SAM" id="Phobius"/>
    </source>
</evidence>
<evidence type="ECO:0000256" key="14">
    <source>
        <dbReference type="PROSITE-ProRule" id="PRU00076"/>
    </source>
</evidence>
<evidence type="ECO:0000256" key="11">
    <source>
        <dbReference type="ARBA" id="ARBA00023157"/>
    </source>
</evidence>
<comment type="caution">
    <text evidence="18">The sequence shown here is derived from an EMBL/GenBank/DDBJ whole genome shotgun (WGS) entry which is preliminary data.</text>
</comment>
<dbReference type="PROSITE" id="PS00010">
    <property type="entry name" value="ASX_HYDROXYL"/>
    <property type="match status" value="2"/>
</dbReference>
<evidence type="ECO:0000256" key="13">
    <source>
        <dbReference type="ARBA" id="ARBA00023180"/>
    </source>
</evidence>
<evidence type="ECO:0000256" key="8">
    <source>
        <dbReference type="ARBA" id="ARBA00022902"/>
    </source>
</evidence>
<dbReference type="SUPFAM" id="SSF57184">
    <property type="entry name" value="Growth factor receptor domain"/>
    <property type="match status" value="1"/>
</dbReference>
<keyword evidence="7" id="KW-0677">Repeat</keyword>
<dbReference type="PROSITE" id="PS50026">
    <property type="entry name" value="EGF_3"/>
    <property type="match status" value="1"/>
</dbReference>
<evidence type="ECO:0000313" key="19">
    <source>
        <dbReference type="Proteomes" id="UP001165289"/>
    </source>
</evidence>
<dbReference type="PROSITE" id="PS01186">
    <property type="entry name" value="EGF_2"/>
    <property type="match status" value="2"/>
</dbReference>
<dbReference type="InterPro" id="IPR000152">
    <property type="entry name" value="EGF-type_Asp/Asn_hydroxyl_site"/>
</dbReference>
<feature type="domain" description="EGF-like" evidence="17">
    <location>
        <begin position="296"/>
        <end position="337"/>
    </location>
</feature>
<evidence type="ECO:0000256" key="6">
    <source>
        <dbReference type="ARBA" id="ARBA00022729"/>
    </source>
</evidence>
<evidence type="ECO:0000256" key="9">
    <source>
        <dbReference type="ARBA" id="ARBA00022989"/>
    </source>
</evidence>
<feature type="region of interest" description="Disordered" evidence="15">
    <location>
        <begin position="556"/>
        <end position="575"/>
    </location>
</feature>
<evidence type="ECO:0000259" key="17">
    <source>
        <dbReference type="PROSITE" id="PS50026"/>
    </source>
</evidence>
<dbReference type="EMBL" id="JAKMXF010000024">
    <property type="protein sequence ID" value="KAI6660780.1"/>
    <property type="molecule type" value="Genomic_DNA"/>
</dbReference>
<keyword evidence="2 14" id="KW-0245">EGF-like domain</keyword>
<keyword evidence="3" id="KW-0254">Endocytosis</keyword>
<dbReference type="Pfam" id="PF13855">
    <property type="entry name" value="LRR_8"/>
    <property type="match status" value="1"/>
</dbReference>